<evidence type="ECO:0000256" key="1">
    <source>
        <dbReference type="SAM" id="Phobius"/>
    </source>
</evidence>
<feature type="transmembrane region" description="Helical" evidence="1">
    <location>
        <begin position="648"/>
        <end position="668"/>
    </location>
</feature>
<feature type="transmembrane region" description="Helical" evidence="1">
    <location>
        <begin position="439"/>
        <end position="464"/>
    </location>
</feature>
<reference evidence="2" key="1">
    <citation type="submission" date="2015-07" db="EMBL/GenBank/DDBJ databases">
        <title>Adaptation to a free-living lifestyle via gene acquisitions in the diplomonad Trepomonas sp. PC1.</title>
        <authorList>
            <person name="Xu F."/>
            <person name="Jerlstrom-Hultqvist J."/>
            <person name="Kolisko M."/>
            <person name="Simpson A.G.B."/>
            <person name="Roger A.J."/>
            <person name="Svard S.G."/>
            <person name="Andersson J.O."/>
        </authorList>
    </citation>
    <scope>NUCLEOTIDE SEQUENCE</scope>
    <source>
        <strain evidence="2">PC1</strain>
    </source>
</reference>
<feature type="non-terminal residue" evidence="2">
    <location>
        <position position="1"/>
    </location>
</feature>
<keyword evidence="1" id="KW-0812">Transmembrane</keyword>
<dbReference type="EMBL" id="GDID01006412">
    <property type="protein sequence ID" value="JAP90194.1"/>
    <property type="molecule type" value="Transcribed_RNA"/>
</dbReference>
<accession>A0A146K2T6</accession>
<feature type="transmembrane region" description="Helical" evidence="1">
    <location>
        <begin position="73"/>
        <end position="92"/>
    </location>
</feature>
<name>A0A146K2T6_9EUKA</name>
<dbReference type="AlphaFoldDB" id="A0A146K2T6"/>
<protein>
    <recommendedName>
        <fullName evidence="3">Transmembrane protein</fullName>
    </recommendedName>
</protein>
<proteinExistence type="predicted"/>
<feature type="transmembrane region" description="Helical" evidence="1">
    <location>
        <begin position="99"/>
        <end position="118"/>
    </location>
</feature>
<gene>
    <name evidence="2" type="ORF">TPC1_30311</name>
</gene>
<feature type="transmembrane region" description="Helical" evidence="1">
    <location>
        <begin position="390"/>
        <end position="418"/>
    </location>
</feature>
<organism evidence="2">
    <name type="scientific">Trepomonas sp. PC1</name>
    <dbReference type="NCBI Taxonomy" id="1076344"/>
    <lineage>
        <taxon>Eukaryota</taxon>
        <taxon>Metamonada</taxon>
        <taxon>Diplomonadida</taxon>
        <taxon>Hexamitidae</taxon>
        <taxon>Hexamitinae</taxon>
        <taxon>Trepomonas</taxon>
    </lineage>
</organism>
<keyword evidence="1" id="KW-1133">Transmembrane helix</keyword>
<evidence type="ECO:0008006" key="3">
    <source>
        <dbReference type="Google" id="ProtNLM"/>
    </source>
</evidence>
<keyword evidence="1" id="KW-0472">Membrane</keyword>
<evidence type="ECO:0000313" key="2">
    <source>
        <dbReference type="EMBL" id="JAP90194.1"/>
    </source>
</evidence>
<sequence length="708" mass="82694">YQFIEDDLLKLHNYQFNQQHQFLNSIPFGDTTKDKTDLEFINSYLVEMRDELIIDHPLLPNQISIIDQITQDMNLIILINELLLILLFIFGTVQKADKLTLIGLFCLFIMLIIYQFSFEEYLPMINTQMKAIKAISTMKKIVQNNFDEIQHLSQNLSFYDEKQLKQIMHDLDGYISMYTLGRDQYQISICDLYQFNYEQHLMSFLFMHSYPENIKNNLNQLIKDQYIGCTEKDFLNYTTLRTTLDNRQRIFIEVSQFVAQYLKLFIKIIAYYCKLHESQVSSDISSLQFYKIINKVNNIQQFIKDNFESGKSQNNVSISPSNYQDFIVLQGYSMNGINDTKAIYSLAFSDDLLKIIDGILFYCDQHLENVFNEMQIQNNATCFLLQRQQIVAIIAILLVIILVFLIQSIRNCMHAIFFTMPAIKPMKNKIQTRQFNQKWIAIMYVAGCFISICAILIFGFYRFFEGQDNAENIQVMVDLQNLEQSINNAIGSIGCEIISDIKCLYSQSTNYYISQIVDYNTNFLNVTDNDVDLIIRSINQKKVTHKELLQSSLFNSQIWAIVKDVNVEVPIFEPFQSSSLVDSYLSYIFGSDLQLQNITMNTLLMTFSDLQNQSDMLNKFYNLLKLKSGFKQLFTLLQHQIQYKSTDWLIAVLIVVVACGILQIIASIKTIKLKKYQNYLMSTIKRIPQEILEKMPVQYILVAELINQ</sequence>